<dbReference type="Pfam" id="PF01139">
    <property type="entry name" value="RtcB"/>
    <property type="match status" value="1"/>
</dbReference>
<accession>A0A3N1CMS7</accession>
<dbReference type="EC" id="6.5.1.8" evidence="1"/>
<dbReference type="InterPro" id="IPR036025">
    <property type="entry name" value="RtcB-like_sf"/>
</dbReference>
<dbReference type="GO" id="GO:0030145">
    <property type="term" value="F:manganese ion binding"/>
    <property type="evidence" value="ECO:0007669"/>
    <property type="project" value="TreeGrafter"/>
</dbReference>
<protein>
    <recommendedName>
        <fullName evidence="1">3'-phosphate/5'-hydroxy nucleic acid ligase</fullName>
        <ecNumber evidence="1">6.5.1.8</ecNumber>
    </recommendedName>
</protein>
<keyword evidence="6 10" id="KW-0342">GTP-binding</keyword>
<keyword evidence="4 10" id="KW-0547">Nucleotide-binding</keyword>
<organism evidence="12 13">
    <name type="scientific">Actinocorallia herbida</name>
    <dbReference type="NCBI Taxonomy" id="58109"/>
    <lineage>
        <taxon>Bacteria</taxon>
        <taxon>Bacillati</taxon>
        <taxon>Actinomycetota</taxon>
        <taxon>Actinomycetes</taxon>
        <taxon>Streptosporangiales</taxon>
        <taxon>Thermomonosporaceae</taxon>
        <taxon>Actinocorallia</taxon>
    </lineage>
</organism>
<proteinExistence type="predicted"/>
<evidence type="ECO:0000256" key="10">
    <source>
        <dbReference type="PIRSR" id="PIRSR601233-2"/>
    </source>
</evidence>
<feature type="binding site" evidence="11">
    <location>
        <position position="69"/>
    </location>
    <ligand>
        <name>Mn(2+)</name>
        <dbReference type="ChEBI" id="CHEBI:29035"/>
        <label>1</label>
    </ligand>
</feature>
<evidence type="ECO:0000256" key="2">
    <source>
        <dbReference type="ARBA" id="ARBA00022598"/>
    </source>
</evidence>
<dbReference type="Proteomes" id="UP000272400">
    <property type="component" value="Unassembled WGS sequence"/>
</dbReference>
<evidence type="ECO:0000256" key="4">
    <source>
        <dbReference type="ARBA" id="ARBA00022741"/>
    </source>
</evidence>
<keyword evidence="7 11" id="KW-0464">Manganese</keyword>
<keyword evidence="2 12" id="KW-0436">Ligase</keyword>
<evidence type="ECO:0000256" key="11">
    <source>
        <dbReference type="PIRSR" id="PIRSR601233-3"/>
    </source>
</evidence>
<evidence type="ECO:0000256" key="3">
    <source>
        <dbReference type="ARBA" id="ARBA00022723"/>
    </source>
</evidence>
<keyword evidence="5" id="KW-0692">RNA repair</keyword>
<reference evidence="12 13" key="1">
    <citation type="submission" date="2018-11" db="EMBL/GenBank/DDBJ databases">
        <title>Sequencing the genomes of 1000 actinobacteria strains.</title>
        <authorList>
            <person name="Klenk H.-P."/>
        </authorList>
    </citation>
    <scope>NUCLEOTIDE SEQUENCE [LARGE SCALE GENOMIC DNA]</scope>
    <source>
        <strain evidence="12 13">DSM 44254</strain>
    </source>
</reference>
<dbReference type="InterPro" id="IPR052915">
    <property type="entry name" value="RtcB-like"/>
</dbReference>
<comment type="caution">
    <text evidence="12">The sequence shown here is derived from an EMBL/GenBank/DDBJ whole genome shotgun (WGS) entry which is preliminary data.</text>
</comment>
<feature type="binding site" evidence="10">
    <location>
        <position position="295"/>
    </location>
    <ligand>
        <name>GMP</name>
        <dbReference type="ChEBI" id="CHEBI:58115"/>
    </ligand>
</feature>
<dbReference type="OrthoDB" id="9802323at2"/>
<dbReference type="GO" id="GO:0170057">
    <property type="term" value="F:RNA ligase (GTP) activity"/>
    <property type="evidence" value="ECO:0007669"/>
    <property type="project" value="UniProtKB-EC"/>
</dbReference>
<evidence type="ECO:0000256" key="8">
    <source>
        <dbReference type="ARBA" id="ARBA00047746"/>
    </source>
</evidence>
<evidence type="ECO:0000256" key="6">
    <source>
        <dbReference type="ARBA" id="ARBA00023134"/>
    </source>
</evidence>
<name>A0A3N1CMS7_9ACTN</name>
<feature type="binding site" evidence="10">
    <location>
        <begin position="148"/>
        <end position="152"/>
    </location>
    <ligand>
        <name>GMP</name>
        <dbReference type="ChEBI" id="CHEBI:58115"/>
    </ligand>
</feature>
<dbReference type="GO" id="GO:0005525">
    <property type="term" value="F:GTP binding"/>
    <property type="evidence" value="ECO:0007669"/>
    <property type="project" value="UniProtKB-KW"/>
</dbReference>
<sequence>MPNQPAPGILSWASDIEPGTIEQAARAARLPFVPSHVALMPDAHVGIGATVGSVIPTQGAIIPAAVGVDIGCGMIATETTLTASDLPDTLAHLMPLVEERIPAGVGKGHAAEDQALAGMADLGLPHTDLTMKQLRTTTTQFGTLGSGNHFVEVCLDEHSTVWTVLHSGSRGIGNQLAKRHIGEAKGLMKRYFIELEDPDLAYLVQGDEVFNAYIADMLWAQQYAMASREAMAIQLNAALFEVVGGGRVVQVINCHHNFTQQENHHGRNLWITRKGAIKAAQGDLGVIPGSMGTRSYIVRGRGNPASYNSCSHGAGRRMSRTHARISLGASSLRHVMGARVWNDDRAEQLVDEHPAAYKDIDQVMADQRDLVEVLHTLHQIFNYKG</sequence>
<feature type="binding site" evidence="10">
    <location>
        <position position="384"/>
    </location>
    <ligand>
        <name>GMP</name>
        <dbReference type="ChEBI" id="CHEBI:58115"/>
    </ligand>
</feature>
<dbReference type="EMBL" id="RJKE01000001">
    <property type="protein sequence ID" value="ROO82619.1"/>
    <property type="molecule type" value="Genomic_DNA"/>
</dbReference>
<keyword evidence="3 11" id="KW-0479">Metal-binding</keyword>
<gene>
    <name evidence="12" type="ORF">EDD29_0100</name>
</gene>
<dbReference type="GO" id="GO:0003909">
    <property type="term" value="F:DNA ligase activity"/>
    <property type="evidence" value="ECO:0007669"/>
    <property type="project" value="TreeGrafter"/>
</dbReference>
<evidence type="ECO:0000256" key="1">
    <source>
        <dbReference type="ARBA" id="ARBA00012726"/>
    </source>
</evidence>
<dbReference type="GO" id="GO:0006396">
    <property type="term" value="P:RNA processing"/>
    <property type="evidence" value="ECO:0007669"/>
    <property type="project" value="InterPro"/>
</dbReference>
<dbReference type="InterPro" id="IPR001233">
    <property type="entry name" value="RtcB"/>
</dbReference>
<feature type="binding site" evidence="11">
    <location>
        <position position="166"/>
    </location>
    <ligand>
        <name>Mn(2+)</name>
        <dbReference type="ChEBI" id="CHEBI:29035"/>
        <label>2</label>
    </ligand>
</feature>
<dbReference type="PANTHER" id="PTHR43749">
    <property type="entry name" value="RNA-SPLICING LIGASE RTCB"/>
    <property type="match status" value="1"/>
</dbReference>
<evidence type="ECO:0000256" key="5">
    <source>
        <dbReference type="ARBA" id="ARBA00022800"/>
    </source>
</evidence>
<dbReference type="SUPFAM" id="SSF103365">
    <property type="entry name" value="Hypothetical protein PH1602"/>
    <property type="match status" value="1"/>
</dbReference>
<evidence type="ECO:0000256" key="9">
    <source>
        <dbReference type="PIRSR" id="PIRSR601233-1"/>
    </source>
</evidence>
<feature type="binding site" evidence="11">
    <location>
        <position position="256"/>
    </location>
    <ligand>
        <name>Mn(2+)</name>
        <dbReference type="ChEBI" id="CHEBI:29035"/>
        <label>2</label>
    </ligand>
</feature>
<feature type="binding site" evidence="10">
    <location>
        <begin position="312"/>
        <end position="315"/>
    </location>
    <ligand>
        <name>GMP</name>
        <dbReference type="ChEBI" id="CHEBI:58115"/>
    </ligand>
</feature>
<evidence type="ECO:0000256" key="7">
    <source>
        <dbReference type="ARBA" id="ARBA00023211"/>
    </source>
</evidence>
<dbReference type="Gene3D" id="3.90.1860.10">
    <property type="entry name" value="tRNA-splicing ligase RtcB"/>
    <property type="match status" value="1"/>
</dbReference>
<feature type="active site" description="GMP-histidine intermediate" evidence="9">
    <location>
        <position position="312"/>
    </location>
</feature>
<dbReference type="GO" id="GO:0006281">
    <property type="term" value="P:DNA repair"/>
    <property type="evidence" value="ECO:0007669"/>
    <property type="project" value="TreeGrafter"/>
</dbReference>
<feature type="binding site" evidence="10">
    <location>
        <begin position="256"/>
        <end position="257"/>
    </location>
    <ligand>
        <name>GMP</name>
        <dbReference type="ChEBI" id="CHEBI:58115"/>
    </ligand>
</feature>
<dbReference type="RefSeq" id="WP_123661626.1">
    <property type="nucleotide sequence ID" value="NZ_RJKE01000001.1"/>
</dbReference>
<keyword evidence="13" id="KW-1185">Reference proteome</keyword>
<dbReference type="GO" id="GO:0042245">
    <property type="term" value="P:RNA repair"/>
    <property type="evidence" value="ECO:0007669"/>
    <property type="project" value="UniProtKB-KW"/>
</dbReference>
<comment type="cofactor">
    <cofactor evidence="11">
        <name>Mn(2+)</name>
        <dbReference type="ChEBI" id="CHEBI:29035"/>
    </cofactor>
    <text evidence="11">Binds 2 manganese ions per subunit.</text>
</comment>
<comment type="catalytic activity">
    <reaction evidence="8">
        <text>a 3'-end 3'-phospho-ribonucleotide-RNA + a 5'-end dephospho-ribonucleoside-RNA + GTP = a ribonucleotidyl-ribonucleotide-RNA + GMP + diphosphate</text>
        <dbReference type="Rhea" id="RHEA:68076"/>
        <dbReference type="Rhea" id="RHEA-COMP:10463"/>
        <dbReference type="Rhea" id="RHEA-COMP:13936"/>
        <dbReference type="Rhea" id="RHEA-COMP:17355"/>
        <dbReference type="ChEBI" id="CHEBI:33019"/>
        <dbReference type="ChEBI" id="CHEBI:37565"/>
        <dbReference type="ChEBI" id="CHEBI:58115"/>
        <dbReference type="ChEBI" id="CHEBI:83062"/>
        <dbReference type="ChEBI" id="CHEBI:138284"/>
        <dbReference type="ChEBI" id="CHEBI:173118"/>
        <dbReference type="EC" id="6.5.1.8"/>
    </reaction>
</comment>
<dbReference type="AlphaFoldDB" id="A0A3N1CMS7"/>
<evidence type="ECO:0000313" key="13">
    <source>
        <dbReference type="Proteomes" id="UP000272400"/>
    </source>
</evidence>
<feature type="binding site" evidence="11">
    <location>
        <position position="149"/>
    </location>
    <ligand>
        <name>Mn(2+)</name>
        <dbReference type="ChEBI" id="CHEBI:29035"/>
        <label>1</label>
    </ligand>
</feature>
<dbReference type="PANTHER" id="PTHR43749:SF2">
    <property type="entry name" value="RNA-SPLICING LIGASE RTCB"/>
    <property type="match status" value="1"/>
</dbReference>
<feature type="binding site" evidence="10">
    <location>
        <begin position="288"/>
        <end position="291"/>
    </location>
    <ligand>
        <name>GMP</name>
        <dbReference type="ChEBI" id="CHEBI:58115"/>
    </ligand>
</feature>
<evidence type="ECO:0000313" key="12">
    <source>
        <dbReference type="EMBL" id="ROO82619.1"/>
    </source>
</evidence>